<evidence type="ECO:0000313" key="2">
    <source>
        <dbReference type="Proteomes" id="UP000250235"/>
    </source>
</evidence>
<dbReference type="AlphaFoldDB" id="A0A2Z6ZVK5"/>
<organism evidence="1 2">
    <name type="scientific">Dorcoceras hygrometricum</name>
    <dbReference type="NCBI Taxonomy" id="472368"/>
    <lineage>
        <taxon>Eukaryota</taxon>
        <taxon>Viridiplantae</taxon>
        <taxon>Streptophyta</taxon>
        <taxon>Embryophyta</taxon>
        <taxon>Tracheophyta</taxon>
        <taxon>Spermatophyta</taxon>
        <taxon>Magnoliopsida</taxon>
        <taxon>eudicotyledons</taxon>
        <taxon>Gunneridae</taxon>
        <taxon>Pentapetalae</taxon>
        <taxon>asterids</taxon>
        <taxon>lamiids</taxon>
        <taxon>Lamiales</taxon>
        <taxon>Gesneriaceae</taxon>
        <taxon>Didymocarpoideae</taxon>
        <taxon>Trichosporeae</taxon>
        <taxon>Loxocarpinae</taxon>
        <taxon>Dorcoceras</taxon>
    </lineage>
</organism>
<keyword evidence="2" id="KW-1185">Reference proteome</keyword>
<gene>
    <name evidence="1" type="ORF">F511_45611</name>
</gene>
<reference evidence="1 2" key="1">
    <citation type="journal article" date="2015" name="Proc. Natl. Acad. Sci. U.S.A.">
        <title>The resurrection genome of Boea hygrometrica: A blueprint for survival of dehydration.</title>
        <authorList>
            <person name="Xiao L."/>
            <person name="Yang G."/>
            <person name="Zhang L."/>
            <person name="Yang X."/>
            <person name="Zhao S."/>
            <person name="Ji Z."/>
            <person name="Zhou Q."/>
            <person name="Hu M."/>
            <person name="Wang Y."/>
            <person name="Chen M."/>
            <person name="Xu Y."/>
            <person name="Jin H."/>
            <person name="Xiao X."/>
            <person name="Hu G."/>
            <person name="Bao F."/>
            <person name="Hu Y."/>
            <person name="Wan P."/>
            <person name="Li L."/>
            <person name="Deng X."/>
            <person name="Kuang T."/>
            <person name="Xiang C."/>
            <person name="Zhu J.K."/>
            <person name="Oliver M.J."/>
            <person name="He Y."/>
        </authorList>
    </citation>
    <scope>NUCLEOTIDE SEQUENCE [LARGE SCALE GENOMIC DNA]</scope>
    <source>
        <strain evidence="2">cv. XS01</strain>
    </source>
</reference>
<dbReference type="EMBL" id="KV053110">
    <property type="protein sequence ID" value="KZV06907.1"/>
    <property type="molecule type" value="Genomic_DNA"/>
</dbReference>
<evidence type="ECO:0000313" key="1">
    <source>
        <dbReference type="EMBL" id="KZV06907.1"/>
    </source>
</evidence>
<name>A0A2Z6ZVK5_9LAMI</name>
<accession>A0A2Z6ZVK5</accession>
<proteinExistence type="predicted"/>
<sequence>MALSSSPNIIIDPPVSPICSSVSANKVNNDTLPEDCCFSTGAAAAVAEPLHQLSPALAVIFHKKPEEEQMELAATDQKQADYSLPPAADLDSERPAVELHPLKVLWRRRKMNLSLF</sequence>
<dbReference type="Proteomes" id="UP000250235">
    <property type="component" value="Unassembled WGS sequence"/>
</dbReference>
<protein>
    <submittedName>
        <fullName evidence="1">Protein IQ-DOMAIN 32</fullName>
    </submittedName>
</protein>